<evidence type="ECO:0000313" key="1">
    <source>
        <dbReference type="EMBL" id="CAB3263332.1"/>
    </source>
</evidence>
<dbReference type="AlphaFoldDB" id="A0A6F9DIT4"/>
<name>A0A6F9DIT4_9ASCI</name>
<sequence length="144" mass="16068">MYYALNPSGLPQDIIDKLISEWEESDCYEEPAAEQVPNSQIEADVARLTQKFCLSKDGESTVQDILAHYTKHGDPNYVIAQYPKLCLNASALFACEAANPASKRLLDVLEEILSKSPTVEEEHIGKIDENENNTIEFLAGYTTQ</sequence>
<gene>
    <name evidence="1" type="primary">LOC108950786</name>
</gene>
<accession>A0A6F9DIT4</accession>
<organism evidence="1">
    <name type="scientific">Phallusia mammillata</name>
    <dbReference type="NCBI Taxonomy" id="59560"/>
    <lineage>
        <taxon>Eukaryota</taxon>
        <taxon>Metazoa</taxon>
        <taxon>Chordata</taxon>
        <taxon>Tunicata</taxon>
        <taxon>Ascidiacea</taxon>
        <taxon>Phlebobranchia</taxon>
        <taxon>Ascidiidae</taxon>
        <taxon>Phallusia</taxon>
    </lineage>
</organism>
<dbReference type="EMBL" id="LR787470">
    <property type="protein sequence ID" value="CAB3263332.1"/>
    <property type="molecule type" value="mRNA"/>
</dbReference>
<protein>
    <submittedName>
        <fullName evidence="1">Uncharacterized protein LOC108950786</fullName>
    </submittedName>
</protein>
<reference evidence="1" key="1">
    <citation type="submission" date="2020-04" db="EMBL/GenBank/DDBJ databases">
        <authorList>
            <person name="Neveu A P."/>
        </authorList>
    </citation>
    <scope>NUCLEOTIDE SEQUENCE</scope>
    <source>
        <tissue evidence="1">Whole embryo</tissue>
    </source>
</reference>
<proteinExistence type="evidence at transcript level"/>